<evidence type="ECO:0000313" key="5">
    <source>
        <dbReference type="Proteomes" id="UP000192796"/>
    </source>
</evidence>
<dbReference type="Gene3D" id="3.40.630.30">
    <property type="match status" value="1"/>
</dbReference>
<dbReference type="STRING" id="1703345.A3860_11625"/>
<evidence type="ECO:0000313" key="4">
    <source>
        <dbReference type="EMBL" id="OQP57202.1"/>
    </source>
</evidence>
<protein>
    <recommendedName>
        <fullName evidence="3">N-acetyltransferase domain-containing protein</fullName>
    </recommendedName>
</protein>
<gene>
    <name evidence="4" type="ORF">A3860_11625</name>
</gene>
<dbReference type="AlphaFoldDB" id="A0A1V9FFQ9"/>
<dbReference type="OrthoDB" id="9796381at2"/>
<feature type="domain" description="N-acetyltransferase" evidence="3">
    <location>
        <begin position="5"/>
        <end position="172"/>
    </location>
</feature>
<dbReference type="InterPro" id="IPR000182">
    <property type="entry name" value="GNAT_dom"/>
</dbReference>
<evidence type="ECO:0000259" key="3">
    <source>
        <dbReference type="PROSITE" id="PS51186"/>
    </source>
</evidence>
<dbReference type="InterPro" id="IPR050832">
    <property type="entry name" value="Bact_Acetyltransf"/>
</dbReference>
<dbReference type="PROSITE" id="PS51186">
    <property type="entry name" value="GNAT"/>
    <property type="match status" value="1"/>
</dbReference>
<keyword evidence="1" id="KW-0808">Transferase</keyword>
<accession>A0A1V9FFQ9</accession>
<reference evidence="4 5" key="1">
    <citation type="submission" date="2016-03" db="EMBL/GenBank/DDBJ databases">
        <title>Niastella vici sp. nov., isolated from farmland soil.</title>
        <authorList>
            <person name="Chen L."/>
            <person name="Wang D."/>
            <person name="Yang S."/>
            <person name="Wang G."/>
        </authorList>
    </citation>
    <scope>NUCLEOTIDE SEQUENCE [LARGE SCALE GENOMIC DNA]</scope>
    <source>
        <strain evidence="4 5">DJ57</strain>
    </source>
</reference>
<keyword evidence="5" id="KW-1185">Reference proteome</keyword>
<dbReference type="Proteomes" id="UP000192796">
    <property type="component" value="Unassembled WGS sequence"/>
</dbReference>
<dbReference type="EMBL" id="LVYD01000124">
    <property type="protein sequence ID" value="OQP57202.1"/>
    <property type="molecule type" value="Genomic_DNA"/>
</dbReference>
<organism evidence="4 5">
    <name type="scientific">Niastella vici</name>
    <dbReference type="NCBI Taxonomy" id="1703345"/>
    <lineage>
        <taxon>Bacteria</taxon>
        <taxon>Pseudomonadati</taxon>
        <taxon>Bacteroidota</taxon>
        <taxon>Chitinophagia</taxon>
        <taxon>Chitinophagales</taxon>
        <taxon>Chitinophagaceae</taxon>
        <taxon>Niastella</taxon>
    </lineage>
</organism>
<dbReference type="RefSeq" id="WP_081156165.1">
    <property type="nucleotide sequence ID" value="NZ_LVYD01000124.1"/>
</dbReference>
<sequence>MNRLLHIQPVTLNDVPAITQVVNSAYQGEPGSKSWTSESHLVAGQRTTEDLVRNLLQQPANTMFKCMDEQQNIVGCMLLEKKPHTLYLGMLSVNPNEQASGIGKLLLEHAENTARELHYTSLTITVIDRRHELIDWYKRKGFVPTGKVEPFSNASSKALADFSFVELQKVLRPL</sequence>
<dbReference type="InterPro" id="IPR016181">
    <property type="entry name" value="Acyl_CoA_acyltransferase"/>
</dbReference>
<keyword evidence="2" id="KW-0012">Acyltransferase</keyword>
<dbReference type="SUPFAM" id="SSF55729">
    <property type="entry name" value="Acyl-CoA N-acyltransferases (Nat)"/>
    <property type="match status" value="1"/>
</dbReference>
<proteinExistence type="predicted"/>
<dbReference type="PANTHER" id="PTHR43877">
    <property type="entry name" value="AMINOALKYLPHOSPHONATE N-ACETYLTRANSFERASE-RELATED-RELATED"/>
    <property type="match status" value="1"/>
</dbReference>
<comment type="caution">
    <text evidence="4">The sequence shown here is derived from an EMBL/GenBank/DDBJ whole genome shotgun (WGS) entry which is preliminary data.</text>
</comment>
<dbReference type="Pfam" id="PF00583">
    <property type="entry name" value="Acetyltransf_1"/>
    <property type="match status" value="1"/>
</dbReference>
<evidence type="ECO:0000256" key="2">
    <source>
        <dbReference type="ARBA" id="ARBA00023315"/>
    </source>
</evidence>
<evidence type="ECO:0000256" key="1">
    <source>
        <dbReference type="ARBA" id="ARBA00022679"/>
    </source>
</evidence>
<name>A0A1V9FFQ9_9BACT</name>
<dbReference type="CDD" id="cd04301">
    <property type="entry name" value="NAT_SF"/>
    <property type="match status" value="1"/>
</dbReference>
<dbReference type="GO" id="GO:0016747">
    <property type="term" value="F:acyltransferase activity, transferring groups other than amino-acyl groups"/>
    <property type="evidence" value="ECO:0007669"/>
    <property type="project" value="InterPro"/>
</dbReference>